<accession>A0A2N1MGJ6</accession>
<reference evidence="1 2" key="2">
    <citation type="submission" date="2017-10" db="EMBL/GenBank/DDBJ databases">
        <title>Extensive intraspecific genome diversity in a model arbuscular mycorrhizal fungus.</title>
        <authorList>
            <person name="Chen E.C.H."/>
            <person name="Morin E."/>
            <person name="Baudet D."/>
            <person name="Noel J."/>
            <person name="Ndikumana S."/>
            <person name="Charron P."/>
            <person name="St-Onge C."/>
            <person name="Giorgi J."/>
            <person name="Grigoriev I.V."/>
            <person name="Roux C."/>
            <person name="Martin F.M."/>
            <person name="Corradi N."/>
        </authorList>
    </citation>
    <scope>NUCLEOTIDE SEQUENCE [LARGE SCALE GENOMIC DNA]</scope>
    <source>
        <strain evidence="1 2">C2</strain>
    </source>
</reference>
<dbReference type="Proteomes" id="UP000233469">
    <property type="component" value="Unassembled WGS sequence"/>
</dbReference>
<sequence>MANEEKENISDKLSDREQEVIIIKHDDKNVGVTTLSYNRGVDGSSSDSSTTNDNKYHIAICQDGEICRYIRYRALIHMMFNLLHSPHTANTTHIARHNLYTTHTAHTYLIKKNPV</sequence>
<proteinExistence type="predicted"/>
<dbReference type="EMBL" id="LLXL01002465">
    <property type="protein sequence ID" value="PKK60777.1"/>
    <property type="molecule type" value="Genomic_DNA"/>
</dbReference>
<comment type="caution">
    <text evidence="1">The sequence shown here is derived from an EMBL/GenBank/DDBJ whole genome shotgun (WGS) entry which is preliminary data.</text>
</comment>
<gene>
    <name evidence="1" type="ORF">RhiirC2_718878</name>
</gene>
<reference evidence="1 2" key="1">
    <citation type="submission" date="2016-04" db="EMBL/GenBank/DDBJ databases">
        <title>Genome analyses suggest a sexual origin of heterokaryosis in a supposedly ancient asexual fungus.</title>
        <authorList>
            <person name="Ropars J."/>
            <person name="Sedzielewska K."/>
            <person name="Noel J."/>
            <person name="Charron P."/>
            <person name="Farinelli L."/>
            <person name="Marton T."/>
            <person name="Kruger M."/>
            <person name="Pelin A."/>
            <person name="Brachmann A."/>
            <person name="Corradi N."/>
        </authorList>
    </citation>
    <scope>NUCLEOTIDE SEQUENCE [LARGE SCALE GENOMIC DNA]</scope>
    <source>
        <strain evidence="1 2">C2</strain>
    </source>
</reference>
<name>A0A2N1MGJ6_9GLOM</name>
<evidence type="ECO:0000313" key="2">
    <source>
        <dbReference type="Proteomes" id="UP000233469"/>
    </source>
</evidence>
<protein>
    <submittedName>
        <fullName evidence="1">Uncharacterized protein</fullName>
    </submittedName>
</protein>
<organism evidence="1 2">
    <name type="scientific">Rhizophagus irregularis</name>
    <dbReference type="NCBI Taxonomy" id="588596"/>
    <lineage>
        <taxon>Eukaryota</taxon>
        <taxon>Fungi</taxon>
        <taxon>Fungi incertae sedis</taxon>
        <taxon>Mucoromycota</taxon>
        <taxon>Glomeromycotina</taxon>
        <taxon>Glomeromycetes</taxon>
        <taxon>Glomerales</taxon>
        <taxon>Glomeraceae</taxon>
        <taxon>Rhizophagus</taxon>
    </lineage>
</organism>
<dbReference type="AlphaFoldDB" id="A0A2N1MGJ6"/>
<dbReference type="VEuPathDB" id="FungiDB:RhiirFUN_013138"/>
<evidence type="ECO:0000313" key="1">
    <source>
        <dbReference type="EMBL" id="PKK60777.1"/>
    </source>
</evidence>
<dbReference type="VEuPathDB" id="FungiDB:FUN_016387"/>